<dbReference type="InterPro" id="IPR005050">
    <property type="entry name" value="Enod93"/>
</dbReference>
<evidence type="ECO:0000256" key="1">
    <source>
        <dbReference type="SAM" id="MobiDB-lite"/>
    </source>
</evidence>
<dbReference type="Gramene" id="AET7Gv20245800.2">
    <property type="protein sequence ID" value="AET7Gv20245800.2"/>
    <property type="gene ID" value="AET7Gv20245800"/>
</dbReference>
<reference evidence="3" key="2">
    <citation type="journal article" date="2017" name="Nat. Plants">
        <title>The Aegilops tauschii genome reveals multiple impacts of transposons.</title>
        <authorList>
            <person name="Zhao G."/>
            <person name="Zou C."/>
            <person name="Li K."/>
            <person name="Wang K."/>
            <person name="Li T."/>
            <person name="Gao L."/>
            <person name="Zhang X."/>
            <person name="Wang H."/>
            <person name="Yang Z."/>
            <person name="Liu X."/>
            <person name="Jiang W."/>
            <person name="Mao L."/>
            <person name="Kong X."/>
            <person name="Jiao Y."/>
            <person name="Jia J."/>
        </authorList>
    </citation>
    <scope>NUCLEOTIDE SEQUENCE [LARGE SCALE GENOMIC DNA]</scope>
    <source>
        <strain evidence="3">cv. AL8/78</strain>
    </source>
</reference>
<keyword evidence="3" id="KW-1185">Reference proteome</keyword>
<reference evidence="2" key="5">
    <citation type="journal article" date="2021" name="G3 (Bethesda)">
        <title>Aegilops tauschii genome assembly Aet v5.0 features greater sequence contiguity and improved annotation.</title>
        <authorList>
            <person name="Wang L."/>
            <person name="Zhu T."/>
            <person name="Rodriguez J.C."/>
            <person name="Deal K.R."/>
            <person name="Dubcovsky J."/>
            <person name="McGuire P.E."/>
            <person name="Lux T."/>
            <person name="Spannagl M."/>
            <person name="Mayer K.F.X."/>
            <person name="Baldrich P."/>
            <person name="Meyers B.C."/>
            <person name="Huo N."/>
            <person name="Gu Y.Q."/>
            <person name="Zhou H."/>
            <person name="Devos K.M."/>
            <person name="Bennetzen J.L."/>
            <person name="Unver T."/>
            <person name="Budak H."/>
            <person name="Gulick P.J."/>
            <person name="Galiba G."/>
            <person name="Kalapos B."/>
            <person name="Nelson D.R."/>
            <person name="Li P."/>
            <person name="You F.M."/>
            <person name="Luo M.C."/>
            <person name="Dvorak J."/>
        </authorList>
    </citation>
    <scope>NUCLEOTIDE SEQUENCE [LARGE SCALE GENOMIC DNA]</scope>
    <source>
        <strain evidence="2">cv. AL8/78</strain>
    </source>
</reference>
<name>A0A453QMR1_AEGTS</name>
<proteinExistence type="predicted"/>
<sequence>SNPVDSHTTVLDSRKACSAHQPSSTLRRVSRAAHPRFAIKNQNRAWPPPFCSLQIHGRLLVWKHQATASQPISSVIPSHSITALFVLSRFCTRDHGEDVVDGHRHPRPPREQARPRQTLLQRGDARRSKGGGHRHRRVCGPNAGERERMLPWARAHLNPTGQALVVCTVAGMAYFVAADKAILSLARRHSYESAPDHLKDTSFAGAAAAAAARPRPPAFFRP</sequence>
<evidence type="ECO:0000313" key="2">
    <source>
        <dbReference type="EnsemblPlants" id="AET7Gv20245800.2"/>
    </source>
</evidence>
<reference evidence="2" key="4">
    <citation type="submission" date="2019-03" db="UniProtKB">
        <authorList>
            <consortium name="EnsemblPlants"/>
        </authorList>
    </citation>
    <scope>IDENTIFICATION</scope>
</reference>
<dbReference type="Pfam" id="PF03386">
    <property type="entry name" value="ENOD93"/>
    <property type="match status" value="1"/>
</dbReference>
<dbReference type="STRING" id="200361.A0A453QMR1"/>
<feature type="region of interest" description="Disordered" evidence="1">
    <location>
        <begin position="97"/>
        <end position="141"/>
    </location>
</feature>
<dbReference type="EnsemblPlants" id="AET7Gv20245800.2">
    <property type="protein sequence ID" value="AET7Gv20245800.2"/>
    <property type="gene ID" value="AET7Gv20245800"/>
</dbReference>
<feature type="compositionally biased region" description="Basic and acidic residues" evidence="1">
    <location>
        <begin position="97"/>
        <end position="114"/>
    </location>
</feature>
<feature type="region of interest" description="Disordered" evidence="1">
    <location>
        <begin position="1"/>
        <end position="31"/>
    </location>
</feature>
<evidence type="ECO:0000313" key="3">
    <source>
        <dbReference type="Proteomes" id="UP000015105"/>
    </source>
</evidence>
<feature type="compositionally biased region" description="Basic residues" evidence="1">
    <location>
        <begin position="128"/>
        <end position="138"/>
    </location>
</feature>
<accession>A0A453QMR1</accession>
<dbReference type="PANTHER" id="PTHR33605:SF2">
    <property type="entry name" value="EARLY NODULIN-93"/>
    <property type="match status" value="1"/>
</dbReference>
<protein>
    <submittedName>
        <fullName evidence="2">Uncharacterized protein</fullName>
    </submittedName>
</protein>
<dbReference type="Proteomes" id="UP000015105">
    <property type="component" value="Chromosome 7D"/>
</dbReference>
<dbReference type="AlphaFoldDB" id="A0A453QMR1"/>
<reference evidence="3" key="1">
    <citation type="journal article" date="2014" name="Science">
        <title>Ancient hybridizations among the ancestral genomes of bread wheat.</title>
        <authorList>
            <consortium name="International Wheat Genome Sequencing Consortium,"/>
            <person name="Marcussen T."/>
            <person name="Sandve S.R."/>
            <person name="Heier L."/>
            <person name="Spannagl M."/>
            <person name="Pfeifer M."/>
            <person name="Jakobsen K.S."/>
            <person name="Wulff B.B."/>
            <person name="Steuernagel B."/>
            <person name="Mayer K.F."/>
            <person name="Olsen O.A."/>
        </authorList>
    </citation>
    <scope>NUCLEOTIDE SEQUENCE [LARGE SCALE GENOMIC DNA]</scope>
    <source>
        <strain evidence="3">cv. AL8/78</strain>
    </source>
</reference>
<reference evidence="2" key="3">
    <citation type="journal article" date="2017" name="Nature">
        <title>Genome sequence of the progenitor of the wheat D genome Aegilops tauschii.</title>
        <authorList>
            <person name="Luo M.C."/>
            <person name="Gu Y.Q."/>
            <person name="Puiu D."/>
            <person name="Wang H."/>
            <person name="Twardziok S.O."/>
            <person name="Deal K.R."/>
            <person name="Huo N."/>
            <person name="Zhu T."/>
            <person name="Wang L."/>
            <person name="Wang Y."/>
            <person name="McGuire P.E."/>
            <person name="Liu S."/>
            <person name="Long H."/>
            <person name="Ramasamy R.K."/>
            <person name="Rodriguez J.C."/>
            <person name="Van S.L."/>
            <person name="Yuan L."/>
            <person name="Wang Z."/>
            <person name="Xia Z."/>
            <person name="Xiao L."/>
            <person name="Anderson O.D."/>
            <person name="Ouyang S."/>
            <person name="Liang Y."/>
            <person name="Zimin A.V."/>
            <person name="Pertea G."/>
            <person name="Qi P."/>
            <person name="Bennetzen J.L."/>
            <person name="Dai X."/>
            <person name="Dawson M.W."/>
            <person name="Muller H.G."/>
            <person name="Kugler K."/>
            <person name="Rivarola-Duarte L."/>
            <person name="Spannagl M."/>
            <person name="Mayer K.F.X."/>
            <person name="Lu F.H."/>
            <person name="Bevan M.W."/>
            <person name="Leroy P."/>
            <person name="Li P."/>
            <person name="You F.M."/>
            <person name="Sun Q."/>
            <person name="Liu Z."/>
            <person name="Lyons E."/>
            <person name="Wicker T."/>
            <person name="Salzberg S.L."/>
            <person name="Devos K.M."/>
            <person name="Dvorak J."/>
        </authorList>
    </citation>
    <scope>NUCLEOTIDE SEQUENCE [LARGE SCALE GENOMIC DNA]</scope>
    <source>
        <strain evidence="2">cv. AL8/78</strain>
    </source>
</reference>
<dbReference type="PANTHER" id="PTHR33605">
    <property type="entry name" value="EARLY NODULIN-93"/>
    <property type="match status" value="1"/>
</dbReference>
<feature type="compositionally biased region" description="Polar residues" evidence="1">
    <location>
        <begin position="1"/>
        <end position="11"/>
    </location>
</feature>
<organism evidence="2 3">
    <name type="scientific">Aegilops tauschii subsp. strangulata</name>
    <name type="common">Goatgrass</name>
    <dbReference type="NCBI Taxonomy" id="200361"/>
    <lineage>
        <taxon>Eukaryota</taxon>
        <taxon>Viridiplantae</taxon>
        <taxon>Streptophyta</taxon>
        <taxon>Embryophyta</taxon>
        <taxon>Tracheophyta</taxon>
        <taxon>Spermatophyta</taxon>
        <taxon>Magnoliopsida</taxon>
        <taxon>Liliopsida</taxon>
        <taxon>Poales</taxon>
        <taxon>Poaceae</taxon>
        <taxon>BOP clade</taxon>
        <taxon>Pooideae</taxon>
        <taxon>Triticodae</taxon>
        <taxon>Triticeae</taxon>
        <taxon>Triticinae</taxon>
        <taxon>Aegilops</taxon>
    </lineage>
</organism>